<dbReference type="Pfam" id="PF07690">
    <property type="entry name" value="MFS_1"/>
    <property type="match status" value="1"/>
</dbReference>
<comment type="caution">
    <text evidence="7">The sequence shown here is derived from an EMBL/GenBank/DDBJ whole genome shotgun (WGS) entry which is preliminary data.</text>
</comment>
<keyword evidence="8" id="KW-1185">Reference proteome</keyword>
<protein>
    <submittedName>
        <fullName evidence="7">Putative HC-toxin efflux carrier TOXA</fullName>
    </submittedName>
</protein>
<gene>
    <name evidence="7" type="ORF">M7I_2053</name>
</gene>
<keyword evidence="5 6" id="KW-0472">Membrane</keyword>
<evidence type="ECO:0000256" key="3">
    <source>
        <dbReference type="ARBA" id="ARBA00022692"/>
    </source>
</evidence>
<dbReference type="InParanoid" id="H0EHR7"/>
<dbReference type="PANTHER" id="PTHR23501">
    <property type="entry name" value="MAJOR FACILITATOR SUPERFAMILY"/>
    <property type="match status" value="1"/>
</dbReference>
<evidence type="ECO:0000256" key="4">
    <source>
        <dbReference type="ARBA" id="ARBA00022989"/>
    </source>
</evidence>
<dbReference type="GO" id="GO:0022857">
    <property type="term" value="F:transmembrane transporter activity"/>
    <property type="evidence" value="ECO:0007669"/>
    <property type="project" value="InterPro"/>
</dbReference>
<comment type="similarity">
    <text evidence="2">Belongs to the major facilitator superfamily. TCR/Tet family.</text>
</comment>
<dbReference type="Proteomes" id="UP000005446">
    <property type="component" value="Unassembled WGS sequence"/>
</dbReference>
<dbReference type="EMBL" id="AGUE01000041">
    <property type="protein sequence ID" value="EHL01923.1"/>
    <property type="molecule type" value="Genomic_DNA"/>
</dbReference>
<comment type="subcellular location">
    <subcellularLocation>
        <location evidence="1">Membrane</location>
        <topology evidence="1">Multi-pass membrane protein</topology>
    </subcellularLocation>
</comment>
<dbReference type="SUPFAM" id="SSF103473">
    <property type="entry name" value="MFS general substrate transporter"/>
    <property type="match status" value="1"/>
</dbReference>
<sequence>MATAPSSLNRPLSPETSSVLAKPYNVKTKEKPVISLEPKLDHEYLTGLKLFIVVAAAAIVAFLMLLDNMIAIPRITDEFHSLADVGWYASAYQFGSSAPQPLTGRIYKYFNTKVRMKFICGAATSSNMFIVGRFIAGFGAAGIATGSITIVSLCAPLEKRPRK</sequence>
<feature type="transmembrane region" description="Helical" evidence="6">
    <location>
        <begin position="138"/>
        <end position="157"/>
    </location>
</feature>
<evidence type="ECO:0000313" key="8">
    <source>
        <dbReference type="Proteomes" id="UP000005446"/>
    </source>
</evidence>
<evidence type="ECO:0000313" key="7">
    <source>
        <dbReference type="EMBL" id="EHL01923.1"/>
    </source>
</evidence>
<evidence type="ECO:0000256" key="1">
    <source>
        <dbReference type="ARBA" id="ARBA00004141"/>
    </source>
</evidence>
<dbReference type="OrthoDB" id="10021397at2759"/>
<evidence type="ECO:0000256" key="5">
    <source>
        <dbReference type="ARBA" id="ARBA00023136"/>
    </source>
</evidence>
<dbReference type="Gene3D" id="1.20.1250.20">
    <property type="entry name" value="MFS general substrate transporter like domains"/>
    <property type="match status" value="1"/>
</dbReference>
<keyword evidence="3 6" id="KW-0812">Transmembrane</keyword>
<evidence type="ECO:0000256" key="2">
    <source>
        <dbReference type="ARBA" id="ARBA00007520"/>
    </source>
</evidence>
<dbReference type="HOGENOM" id="CLU_1627220_0_0_1"/>
<dbReference type="AlphaFoldDB" id="H0EHR7"/>
<accession>H0EHR7</accession>
<feature type="transmembrane region" description="Helical" evidence="6">
    <location>
        <begin position="44"/>
        <end position="66"/>
    </location>
</feature>
<proteinExistence type="inferred from homology"/>
<name>H0EHR7_GLAL7</name>
<dbReference type="InterPro" id="IPR036259">
    <property type="entry name" value="MFS_trans_sf"/>
</dbReference>
<organism evidence="7 8">
    <name type="scientific">Glarea lozoyensis (strain ATCC 74030 / MF5533)</name>
    <dbReference type="NCBI Taxonomy" id="1104152"/>
    <lineage>
        <taxon>Eukaryota</taxon>
        <taxon>Fungi</taxon>
        <taxon>Dikarya</taxon>
        <taxon>Ascomycota</taxon>
        <taxon>Pezizomycotina</taxon>
        <taxon>Leotiomycetes</taxon>
        <taxon>Helotiales</taxon>
        <taxon>Helotiaceae</taxon>
        <taxon>Glarea</taxon>
    </lineage>
</organism>
<keyword evidence="4 6" id="KW-1133">Transmembrane helix</keyword>
<dbReference type="GO" id="GO:0005886">
    <property type="term" value="C:plasma membrane"/>
    <property type="evidence" value="ECO:0007669"/>
    <property type="project" value="TreeGrafter"/>
</dbReference>
<reference evidence="7 8" key="1">
    <citation type="journal article" date="2012" name="Eukaryot. Cell">
        <title>Genome sequence of the fungus Glarea lozoyensis: the first genome sequence of a species from the Helotiaceae family.</title>
        <authorList>
            <person name="Youssar L."/>
            <person name="Gruening B.A."/>
            <person name="Erxleben A."/>
            <person name="Guenther S."/>
            <person name="Huettel W."/>
        </authorList>
    </citation>
    <scope>NUCLEOTIDE SEQUENCE [LARGE SCALE GENOMIC DNA]</scope>
    <source>
        <strain evidence="8">ATCC 74030 / MF5533</strain>
    </source>
</reference>
<evidence type="ECO:0000256" key="6">
    <source>
        <dbReference type="SAM" id="Phobius"/>
    </source>
</evidence>
<dbReference type="InterPro" id="IPR011701">
    <property type="entry name" value="MFS"/>
</dbReference>
<dbReference type="PANTHER" id="PTHR23501:SF193">
    <property type="entry name" value="MULTIDRUG TRANSPORTER, PUTATIVE (AFU_ORTHOLOGUE AFUA_8G00940)-RELATED"/>
    <property type="match status" value="1"/>
</dbReference>